<evidence type="ECO:0000256" key="3">
    <source>
        <dbReference type="ARBA" id="ARBA00022989"/>
    </source>
</evidence>
<comment type="subcellular location">
    <subcellularLocation>
        <location evidence="1">Membrane</location>
        <topology evidence="1">Multi-pass membrane protein</topology>
    </subcellularLocation>
</comment>
<comment type="caution">
    <text evidence="7">The sequence shown here is derived from an EMBL/GenBank/DDBJ whole genome shotgun (WGS) entry which is preliminary data.</text>
</comment>
<keyword evidence="3 6" id="KW-1133">Transmembrane helix</keyword>
<keyword evidence="4 6" id="KW-0472">Membrane</keyword>
<gene>
    <name evidence="7" type="ORF">COS99_06065</name>
</gene>
<evidence type="ECO:0000256" key="1">
    <source>
        <dbReference type="ARBA" id="ARBA00004141"/>
    </source>
</evidence>
<evidence type="ECO:0000313" key="8">
    <source>
        <dbReference type="Proteomes" id="UP000230052"/>
    </source>
</evidence>
<dbReference type="EMBL" id="PEWV01000061">
    <property type="protein sequence ID" value="PIU41326.1"/>
    <property type="molecule type" value="Genomic_DNA"/>
</dbReference>
<name>A0A2J0L244_9BACT</name>
<feature type="transmembrane region" description="Helical" evidence="6">
    <location>
        <begin position="97"/>
        <end position="114"/>
    </location>
</feature>
<feature type="transmembrane region" description="Helical" evidence="6">
    <location>
        <begin position="59"/>
        <end position="77"/>
    </location>
</feature>
<sequence>MAVPALTNTDLYGILSFTFRGENRTLNEYLTKINWVDVVILILLIRTSYVGLTRGFSSEFLTLLGIFTSIILAIHNYKKISDFLISRVNLPVEFSNFIGFLIIAAGTFLLCRFVKILFFKIVKLELVGGLEKIGGCLLGMVRGCLLVSLILLISLLIPNDYLKVSILDKSFSGIYFLKIAPTCYDYMLDLLPQFKASKKNDILEEILSRKSIKRNVDSDKSDKKENRAPAKNRRQIETYNW</sequence>
<feature type="region of interest" description="Disordered" evidence="5">
    <location>
        <begin position="216"/>
        <end position="241"/>
    </location>
</feature>
<feature type="transmembrane region" description="Helical" evidence="6">
    <location>
        <begin position="33"/>
        <end position="52"/>
    </location>
</feature>
<evidence type="ECO:0000256" key="6">
    <source>
        <dbReference type="SAM" id="Phobius"/>
    </source>
</evidence>
<dbReference type="PANTHER" id="PTHR37306">
    <property type="entry name" value="COLICIN V PRODUCTION PROTEIN"/>
    <property type="match status" value="1"/>
</dbReference>
<reference evidence="7 8" key="1">
    <citation type="submission" date="2017-09" db="EMBL/GenBank/DDBJ databases">
        <title>Depth-based differentiation of microbial function through sediment-hosted aquifers and enrichment of novel symbionts in the deep terrestrial subsurface.</title>
        <authorList>
            <person name="Probst A.J."/>
            <person name="Ladd B."/>
            <person name="Jarett J.K."/>
            <person name="Geller-Mcgrath D.E."/>
            <person name="Sieber C.M."/>
            <person name="Emerson J.B."/>
            <person name="Anantharaman K."/>
            <person name="Thomas B.C."/>
            <person name="Malmstrom R."/>
            <person name="Stieglmeier M."/>
            <person name="Klingl A."/>
            <person name="Woyke T."/>
            <person name="Ryan C.M."/>
            <person name="Banfield J.F."/>
        </authorList>
    </citation>
    <scope>NUCLEOTIDE SEQUENCE [LARGE SCALE GENOMIC DNA]</scope>
    <source>
        <strain evidence="7">CG07_land_8_20_14_0_80_42_15</strain>
    </source>
</reference>
<dbReference type="PANTHER" id="PTHR37306:SF1">
    <property type="entry name" value="COLICIN V PRODUCTION PROTEIN"/>
    <property type="match status" value="1"/>
</dbReference>
<feature type="transmembrane region" description="Helical" evidence="6">
    <location>
        <begin position="135"/>
        <end position="157"/>
    </location>
</feature>
<keyword evidence="2 6" id="KW-0812">Transmembrane</keyword>
<accession>A0A2J0L244</accession>
<evidence type="ECO:0000313" key="7">
    <source>
        <dbReference type="EMBL" id="PIU41326.1"/>
    </source>
</evidence>
<proteinExistence type="predicted"/>
<protein>
    <recommendedName>
        <fullName evidence="9">Colicin V production protein</fullName>
    </recommendedName>
</protein>
<dbReference type="GO" id="GO:0009403">
    <property type="term" value="P:toxin biosynthetic process"/>
    <property type="evidence" value="ECO:0007669"/>
    <property type="project" value="InterPro"/>
</dbReference>
<dbReference type="InterPro" id="IPR003825">
    <property type="entry name" value="Colicin-V_CvpA"/>
</dbReference>
<dbReference type="Pfam" id="PF02674">
    <property type="entry name" value="Colicin_V"/>
    <property type="match status" value="1"/>
</dbReference>
<feature type="compositionally biased region" description="Basic and acidic residues" evidence="5">
    <location>
        <begin position="216"/>
        <end position="228"/>
    </location>
</feature>
<evidence type="ECO:0000256" key="4">
    <source>
        <dbReference type="ARBA" id="ARBA00023136"/>
    </source>
</evidence>
<evidence type="ECO:0000256" key="2">
    <source>
        <dbReference type="ARBA" id="ARBA00022692"/>
    </source>
</evidence>
<dbReference type="AlphaFoldDB" id="A0A2J0L244"/>
<dbReference type="GO" id="GO:0016020">
    <property type="term" value="C:membrane"/>
    <property type="evidence" value="ECO:0007669"/>
    <property type="project" value="UniProtKB-SubCell"/>
</dbReference>
<evidence type="ECO:0000256" key="5">
    <source>
        <dbReference type="SAM" id="MobiDB-lite"/>
    </source>
</evidence>
<dbReference type="Proteomes" id="UP000230052">
    <property type="component" value="Unassembled WGS sequence"/>
</dbReference>
<evidence type="ECO:0008006" key="9">
    <source>
        <dbReference type="Google" id="ProtNLM"/>
    </source>
</evidence>
<organism evidence="7 8">
    <name type="scientific">Candidatus Aquitaenariimonas noxiae</name>
    <dbReference type="NCBI Taxonomy" id="1974741"/>
    <lineage>
        <taxon>Bacteria</taxon>
        <taxon>Pseudomonadati</taxon>
        <taxon>Candidatus Omnitrophota</taxon>
        <taxon>Candidatus Aquitaenariimonas</taxon>
    </lineage>
</organism>